<evidence type="ECO:0000313" key="1">
    <source>
        <dbReference type="EMBL" id="MBW29774.1"/>
    </source>
</evidence>
<protein>
    <submittedName>
        <fullName evidence="1">Putative secreted peptide</fullName>
    </submittedName>
</protein>
<sequence>MMSTFVTGSMMHKACLRFWGFVGGFTVSPWPPAPEPATPGGPPCCRWGGGAIMLGIGEKEAWGGWDDTTATWAAEAACGCCSRDASCVVVTCCWACCGCMCCIISCGTCIGAGC</sequence>
<organism evidence="1">
    <name type="scientific">Anopheles braziliensis</name>
    <dbReference type="NCBI Taxonomy" id="58242"/>
    <lineage>
        <taxon>Eukaryota</taxon>
        <taxon>Metazoa</taxon>
        <taxon>Ecdysozoa</taxon>
        <taxon>Arthropoda</taxon>
        <taxon>Hexapoda</taxon>
        <taxon>Insecta</taxon>
        <taxon>Pterygota</taxon>
        <taxon>Neoptera</taxon>
        <taxon>Endopterygota</taxon>
        <taxon>Diptera</taxon>
        <taxon>Nematocera</taxon>
        <taxon>Culicoidea</taxon>
        <taxon>Culicidae</taxon>
        <taxon>Anophelinae</taxon>
        <taxon>Anopheles</taxon>
    </lineage>
</organism>
<dbReference type="EMBL" id="GGFM01009023">
    <property type="protein sequence ID" value="MBW29774.1"/>
    <property type="molecule type" value="Transcribed_RNA"/>
</dbReference>
<proteinExistence type="predicted"/>
<dbReference type="AlphaFoldDB" id="A0A2M3ZMJ7"/>
<reference evidence="1" key="1">
    <citation type="submission" date="2018-01" db="EMBL/GenBank/DDBJ databases">
        <title>An insight into the sialome of Amazonian anophelines.</title>
        <authorList>
            <person name="Ribeiro J.M."/>
            <person name="Scarpassa V."/>
            <person name="Calvo E."/>
        </authorList>
    </citation>
    <scope>NUCLEOTIDE SEQUENCE</scope>
    <source>
        <tissue evidence="1">Salivary glands</tissue>
    </source>
</reference>
<name>A0A2M3ZMJ7_9DIPT</name>
<accession>A0A2M3ZMJ7</accession>